<evidence type="ECO:0000313" key="6">
    <source>
        <dbReference type="EMBL" id="MBC1457449.1"/>
    </source>
</evidence>
<dbReference type="GO" id="GO:0016491">
    <property type="term" value="F:oxidoreductase activity"/>
    <property type="evidence" value="ECO:0007669"/>
    <property type="project" value="UniProtKB-KW"/>
</dbReference>
<feature type="domain" description="FAD dependent oxidoreductase" evidence="5">
    <location>
        <begin position="3"/>
        <end position="351"/>
    </location>
</feature>
<evidence type="ECO:0000256" key="4">
    <source>
        <dbReference type="ARBA" id="ARBA00023002"/>
    </source>
</evidence>
<proteinExistence type="inferred from homology"/>
<dbReference type="SUPFAM" id="SSF51905">
    <property type="entry name" value="FAD/NAD(P)-binding domain"/>
    <property type="match status" value="1"/>
</dbReference>
<gene>
    <name evidence="6" type="ORF">HB850_06750</name>
</gene>
<dbReference type="GO" id="GO:0005737">
    <property type="term" value="C:cytoplasm"/>
    <property type="evidence" value="ECO:0007669"/>
    <property type="project" value="TreeGrafter"/>
</dbReference>
<dbReference type="Gene3D" id="3.50.50.60">
    <property type="entry name" value="FAD/NAD(P)-binding domain"/>
    <property type="match status" value="1"/>
</dbReference>
<evidence type="ECO:0000256" key="1">
    <source>
        <dbReference type="ARBA" id="ARBA00001974"/>
    </source>
</evidence>
<dbReference type="RefSeq" id="WP_185388766.1">
    <property type="nucleotide sequence ID" value="NZ_JAARQN010000004.1"/>
</dbReference>
<keyword evidence="4" id="KW-0560">Oxidoreductase</keyword>
<evidence type="ECO:0000259" key="5">
    <source>
        <dbReference type="Pfam" id="PF01266"/>
    </source>
</evidence>
<comment type="cofactor">
    <cofactor evidence="1">
        <name>FAD</name>
        <dbReference type="ChEBI" id="CHEBI:57692"/>
    </cofactor>
</comment>
<dbReference type="AlphaFoldDB" id="A0A841YWI6"/>
<comment type="caution">
    <text evidence="6">The sequence shown here is derived from an EMBL/GenBank/DDBJ whole genome shotgun (WGS) entry which is preliminary data.</text>
</comment>
<dbReference type="EMBL" id="JAARQN010000004">
    <property type="protein sequence ID" value="MBC1457449.1"/>
    <property type="molecule type" value="Genomic_DNA"/>
</dbReference>
<dbReference type="PANTHER" id="PTHR13847:SF286">
    <property type="entry name" value="D-AMINO ACID DEHYDROGENASE"/>
    <property type="match status" value="1"/>
</dbReference>
<organism evidence="6 7">
    <name type="scientific">Listeria newyorkensis</name>
    <dbReference type="NCBI Taxonomy" id="1497681"/>
    <lineage>
        <taxon>Bacteria</taxon>
        <taxon>Bacillati</taxon>
        <taxon>Bacillota</taxon>
        <taxon>Bacilli</taxon>
        <taxon>Bacillales</taxon>
        <taxon>Listeriaceae</taxon>
        <taxon>Listeria</taxon>
    </lineage>
</organism>
<dbReference type="SUPFAM" id="SSF54373">
    <property type="entry name" value="FAD-linked reductases, C-terminal domain"/>
    <property type="match status" value="1"/>
</dbReference>
<dbReference type="PANTHER" id="PTHR13847">
    <property type="entry name" value="SARCOSINE DEHYDROGENASE-RELATED"/>
    <property type="match status" value="1"/>
</dbReference>
<sequence length="372" mass="40050">MEKIVIIGGGIVGMTAAYLLAKQQKEVIVIDKKEPGQATIAAAGIVCPWLSKRRNKVWYELAKDSARYYPTLMQELAQDTTLNTGYKMVGALCLREDETKLAELEQIARDRHEEAPEIGDIKQLSKAETQAKFPIVDAAFGGVFVSGGARVDGKSLVLALADAATRHGAKIIRDKAQLEKHGDTVIVAIGNEVMIADKIILAAGAWLPELVQPLGLQAAIHPQKGQLLHLQFEEGIDTNEWPVVLPPSAKSIVPFDDGRVIIGATHENEGGFDLEPTEAAIEEILEEITRFAPTVKNAKLTEIRVGTRPFTPDFTPVIGTLPTAKHIFVANGLGSSGLTTGPYVAKILVDLIQGRTPKTDIAGFDPSNAITS</sequence>
<reference evidence="6 7" key="1">
    <citation type="submission" date="2020-03" db="EMBL/GenBank/DDBJ databases">
        <title>Soil Listeria distribution.</title>
        <authorList>
            <person name="Liao J."/>
            <person name="Wiedmann M."/>
        </authorList>
    </citation>
    <scope>NUCLEOTIDE SEQUENCE [LARGE SCALE GENOMIC DNA]</scope>
    <source>
        <strain evidence="6 7">FSL L7-1614</strain>
    </source>
</reference>
<comment type="similarity">
    <text evidence="2">Belongs to the DadA oxidoreductase family.</text>
</comment>
<dbReference type="InterPro" id="IPR036188">
    <property type="entry name" value="FAD/NAD-bd_sf"/>
</dbReference>
<protein>
    <submittedName>
        <fullName evidence="6">FAD-binding oxidoreductase</fullName>
    </submittedName>
</protein>
<dbReference type="Gene3D" id="3.30.9.10">
    <property type="entry name" value="D-Amino Acid Oxidase, subunit A, domain 2"/>
    <property type="match status" value="1"/>
</dbReference>
<name>A0A841YWI6_9LIST</name>
<dbReference type="InterPro" id="IPR006076">
    <property type="entry name" value="FAD-dep_OxRdtase"/>
</dbReference>
<accession>A0A841YWI6</accession>
<dbReference type="Pfam" id="PF01266">
    <property type="entry name" value="DAO"/>
    <property type="match status" value="1"/>
</dbReference>
<evidence type="ECO:0000256" key="3">
    <source>
        <dbReference type="ARBA" id="ARBA00022630"/>
    </source>
</evidence>
<evidence type="ECO:0000313" key="7">
    <source>
        <dbReference type="Proteomes" id="UP000569903"/>
    </source>
</evidence>
<dbReference type="Proteomes" id="UP000569903">
    <property type="component" value="Unassembled WGS sequence"/>
</dbReference>
<keyword evidence="3" id="KW-0285">Flavoprotein</keyword>
<evidence type="ECO:0000256" key="2">
    <source>
        <dbReference type="ARBA" id="ARBA00009410"/>
    </source>
</evidence>